<dbReference type="Pfam" id="PF01381">
    <property type="entry name" value="HTH_3"/>
    <property type="match status" value="1"/>
</dbReference>
<evidence type="ECO:0000256" key="1">
    <source>
        <dbReference type="SAM" id="MobiDB-lite"/>
    </source>
</evidence>
<dbReference type="InterPro" id="IPR010982">
    <property type="entry name" value="Lambda_DNA-bd_dom_sf"/>
</dbReference>
<proteinExistence type="predicted"/>
<dbReference type="HOGENOM" id="CLU_066192_62_3_3"/>
<keyword evidence="4" id="KW-1185">Reference proteome</keyword>
<dbReference type="CDD" id="cd00093">
    <property type="entry name" value="HTH_XRE"/>
    <property type="match status" value="1"/>
</dbReference>
<evidence type="ECO:0000313" key="3">
    <source>
        <dbReference type="EMBL" id="ADN12703.1"/>
    </source>
</evidence>
<evidence type="ECO:0000259" key="2">
    <source>
        <dbReference type="PROSITE" id="PS50943"/>
    </source>
</evidence>
<dbReference type="PROSITE" id="PS50943">
    <property type="entry name" value="HTH_CROC1"/>
    <property type="match status" value="1"/>
</dbReference>
<dbReference type="Proteomes" id="UP000008206">
    <property type="component" value="Chromosome"/>
</dbReference>
<dbReference type="SUPFAM" id="SSF47413">
    <property type="entry name" value="lambda repressor-like DNA-binding domains"/>
    <property type="match status" value="1"/>
</dbReference>
<feature type="domain" description="HTH cro/C1-type" evidence="2">
    <location>
        <begin position="20"/>
        <end position="74"/>
    </location>
</feature>
<dbReference type="AlphaFoldDB" id="E0UAG2"/>
<protein>
    <submittedName>
        <fullName evidence="3">Transcriptional regulator, XRE family</fullName>
    </submittedName>
</protein>
<dbReference type="OrthoDB" id="516079at2"/>
<dbReference type="eggNOG" id="COG1476">
    <property type="taxonomic scope" value="Bacteria"/>
</dbReference>
<dbReference type="InterPro" id="IPR001387">
    <property type="entry name" value="Cro/C1-type_HTH"/>
</dbReference>
<name>E0UAG2_GLOV7</name>
<gene>
    <name evidence="3" type="ordered locus">Cyan7822_0667</name>
</gene>
<sequence length="100" mass="11285">MKQTSVKMKETESDKNITPLRKRRESANLTRPDVKRLIGVSERRQADWESGKAMPSLENAAALAKLYGISLKTLFFELGIDVSQIPDDKELVRNNHTSQG</sequence>
<accession>E0UAG2</accession>
<dbReference type="GO" id="GO:0003677">
    <property type="term" value="F:DNA binding"/>
    <property type="evidence" value="ECO:0007669"/>
    <property type="project" value="InterPro"/>
</dbReference>
<feature type="region of interest" description="Disordered" evidence="1">
    <location>
        <begin position="1"/>
        <end position="24"/>
    </location>
</feature>
<dbReference type="EMBL" id="CP002198">
    <property type="protein sequence ID" value="ADN12703.1"/>
    <property type="molecule type" value="Genomic_DNA"/>
</dbReference>
<dbReference type="Gene3D" id="1.10.260.40">
    <property type="entry name" value="lambda repressor-like DNA-binding domains"/>
    <property type="match status" value="1"/>
</dbReference>
<dbReference type="SMART" id="SM00530">
    <property type="entry name" value="HTH_XRE"/>
    <property type="match status" value="1"/>
</dbReference>
<reference evidence="4" key="1">
    <citation type="journal article" date="2011" name="MBio">
        <title>Novel metabolic attributes of the genus Cyanothece, comprising a group of unicellular nitrogen-fixing Cyanobacteria.</title>
        <authorList>
            <person name="Bandyopadhyay A."/>
            <person name="Elvitigala T."/>
            <person name="Welsh E."/>
            <person name="Stockel J."/>
            <person name="Liberton M."/>
            <person name="Min H."/>
            <person name="Sherman L.A."/>
            <person name="Pakrasi H.B."/>
        </authorList>
    </citation>
    <scope>NUCLEOTIDE SEQUENCE [LARGE SCALE GENOMIC DNA]</scope>
    <source>
        <strain evidence="4">PCC 7822</strain>
    </source>
</reference>
<dbReference type="KEGG" id="cyj:Cyan7822_0667"/>
<evidence type="ECO:0000313" key="4">
    <source>
        <dbReference type="Proteomes" id="UP000008206"/>
    </source>
</evidence>
<organism evidence="3 4">
    <name type="scientific">Gloeothece verrucosa (strain PCC 7822)</name>
    <name type="common">Cyanothece sp. (strain PCC 7822)</name>
    <dbReference type="NCBI Taxonomy" id="497965"/>
    <lineage>
        <taxon>Bacteria</taxon>
        <taxon>Bacillati</taxon>
        <taxon>Cyanobacteriota</taxon>
        <taxon>Cyanophyceae</taxon>
        <taxon>Oscillatoriophycideae</taxon>
        <taxon>Chroococcales</taxon>
        <taxon>Aphanothecaceae</taxon>
        <taxon>Gloeothece</taxon>
        <taxon>Gloeothece verrucosa</taxon>
    </lineage>
</organism>
<dbReference type="STRING" id="497965.Cyan7822_0667"/>